<evidence type="ECO:0000259" key="2">
    <source>
        <dbReference type="Pfam" id="PF20703"/>
    </source>
</evidence>
<accession>A0ABM7YMM3</accession>
<name>A0ABM7YMM3_9BURK</name>
<keyword evidence="1" id="KW-0175">Coiled coil</keyword>
<feature type="domain" description="Novel STAND NTPase 1" evidence="2">
    <location>
        <begin position="10"/>
        <end position="457"/>
    </location>
</feature>
<reference evidence="3" key="1">
    <citation type="submission" date="2022-04" db="EMBL/GenBank/DDBJ databases">
        <title>Whole genome sequence of Sphaerotilus sp. FB-5.</title>
        <authorList>
            <person name="Takeda M."/>
            <person name="Narihara S."/>
            <person name="Akimoto M."/>
            <person name="Akimoto R."/>
            <person name="Nishiyashiki S."/>
            <person name="Murakami T."/>
        </authorList>
    </citation>
    <scope>NUCLEOTIDE SEQUENCE</scope>
    <source>
        <strain evidence="3">FB-5</strain>
    </source>
</reference>
<feature type="coiled-coil region" evidence="1">
    <location>
        <begin position="740"/>
        <end position="858"/>
    </location>
</feature>
<organism evidence="3 4">
    <name type="scientific">Sphaerotilus microaerophilus</name>
    <dbReference type="NCBI Taxonomy" id="2914710"/>
    <lineage>
        <taxon>Bacteria</taxon>
        <taxon>Pseudomonadati</taxon>
        <taxon>Pseudomonadota</taxon>
        <taxon>Betaproteobacteria</taxon>
        <taxon>Burkholderiales</taxon>
        <taxon>Sphaerotilaceae</taxon>
        <taxon>Sphaerotilus</taxon>
    </lineage>
</organism>
<evidence type="ECO:0000313" key="4">
    <source>
        <dbReference type="Proteomes" id="UP001057498"/>
    </source>
</evidence>
<dbReference type="RefSeq" id="WP_310742526.1">
    <property type="nucleotide sequence ID" value="NZ_AP025730.1"/>
</dbReference>
<gene>
    <name evidence="3" type="ORF">CATMQ487_26780</name>
</gene>
<dbReference type="Proteomes" id="UP001057498">
    <property type="component" value="Chromosome"/>
</dbReference>
<evidence type="ECO:0000256" key="1">
    <source>
        <dbReference type="SAM" id="Coils"/>
    </source>
</evidence>
<proteinExistence type="predicted"/>
<dbReference type="InterPro" id="IPR027417">
    <property type="entry name" value="P-loop_NTPase"/>
</dbReference>
<sequence length="1000" mass="109008">MTADPAPANPYPGLRAFEPDDSSCFFGRERETDELRRRLRQTRLLAVVGASGSGKSSLVRCGLVPSLHAGFMSGAGSRWRVAIFGPGQDPIGHLAAALARPGVLGDASPDTPAAPDATAPRLPLEVALRDSSLGLAAAVHQAALPPGDNLVLVVDQFEELFRFRHRHRHRDSHRHRHVHGPQTDDEATAFVKLLLEAARTPDGPRAAGAGVTPIYVVLTMRSEFIGECMAFQGLPEAINAGQYLVPALSRDALRAAITGPAAVRGVGVAPRLLVRLLNEVGELAEANAGSDQLPVLQHALMRTWDAWAADHAAGEPLDLRHYQKIGTLRDALSDHADLAWKELAGPREQGIAERLFKALTVTNDDGLGLRRPTAFGVLRQACAAQPEELARVIDVFRAPGRAFLQPAAGVALRDDDVVDIAHESLMRLWQRLVGWVQQEARATEVYRRLQRSARQHAAGEAGLWRPPELTLGWRWRQDTAPTAAWSGDPPEEFDRAMAFLQRSRRAHLLRRTAAALGGLALVGAAIAWLVIDARQQQALARQQAELAEARGEQNRILQAEVARLGEARASAEAAQAVQLAAVQDLRAMHERLKAEVATLDARRAPLEADVARLRETNRGLDVELSRFKLEYGLLETRRDALVATGRHLDAEADHLRWGQMQLDSVPATLAVQAKVLISQVEALTIVQRRLRALVAETLTCAPVMAVPEEPPLAAALGAEPAKRVMALDPDVVVPPDAESTDALRRRIDALARELAALVEARARLLDEAAWLQQANRLLETQRELLRQELARLASVQRALQQRQVALRAAVAQAERRRTELLAEIAHQEQANQRQLARIEDLRKQVSKLQQEVSSATWKLAGLDSDIRKLRTDNLRSTGQMDAAVAPLLAGAARPGQPPDLAAMLAVKAWRWTPHDADDAAQPAVYNALWRALRRLDAAAAMALLSPDSAASGAKLGTTRSALLVQALCQRADRPFSAAEWDTYLPKLACYTPEVARACVR</sequence>
<dbReference type="EMBL" id="AP025730">
    <property type="protein sequence ID" value="BDI05708.1"/>
    <property type="molecule type" value="Genomic_DNA"/>
</dbReference>
<dbReference type="Gene3D" id="1.10.287.1490">
    <property type="match status" value="1"/>
</dbReference>
<feature type="coiled-coil region" evidence="1">
    <location>
        <begin position="532"/>
        <end position="602"/>
    </location>
</feature>
<keyword evidence="4" id="KW-1185">Reference proteome</keyword>
<dbReference type="Gene3D" id="3.40.50.300">
    <property type="entry name" value="P-loop containing nucleotide triphosphate hydrolases"/>
    <property type="match status" value="1"/>
</dbReference>
<dbReference type="InterPro" id="IPR049052">
    <property type="entry name" value="nSTAND1"/>
</dbReference>
<dbReference type="SUPFAM" id="SSF52540">
    <property type="entry name" value="P-loop containing nucleoside triphosphate hydrolases"/>
    <property type="match status" value="1"/>
</dbReference>
<evidence type="ECO:0000313" key="3">
    <source>
        <dbReference type="EMBL" id="BDI05708.1"/>
    </source>
</evidence>
<protein>
    <recommendedName>
        <fullName evidence="2">Novel STAND NTPase 1 domain-containing protein</fullName>
    </recommendedName>
</protein>
<dbReference type="Pfam" id="PF20703">
    <property type="entry name" value="nSTAND1"/>
    <property type="match status" value="1"/>
</dbReference>